<gene>
    <name evidence="2" type="primary">AVEN_65630_1</name>
    <name evidence="2" type="ORF">CEXT_465681</name>
</gene>
<reference evidence="2 3" key="1">
    <citation type="submission" date="2021-06" db="EMBL/GenBank/DDBJ databases">
        <title>Caerostris extrusa draft genome.</title>
        <authorList>
            <person name="Kono N."/>
            <person name="Arakawa K."/>
        </authorList>
    </citation>
    <scope>NUCLEOTIDE SEQUENCE [LARGE SCALE GENOMIC DNA]</scope>
</reference>
<dbReference type="AlphaFoldDB" id="A0AAV4PSK5"/>
<protein>
    <submittedName>
        <fullName evidence="2">Uncharacterized protein</fullName>
    </submittedName>
</protein>
<dbReference type="Proteomes" id="UP001054945">
    <property type="component" value="Unassembled WGS sequence"/>
</dbReference>
<proteinExistence type="predicted"/>
<keyword evidence="3" id="KW-1185">Reference proteome</keyword>
<keyword evidence="1" id="KW-0812">Transmembrane</keyword>
<keyword evidence="1" id="KW-1133">Transmembrane helix</keyword>
<evidence type="ECO:0000313" key="3">
    <source>
        <dbReference type="Proteomes" id="UP001054945"/>
    </source>
</evidence>
<organism evidence="2 3">
    <name type="scientific">Caerostris extrusa</name>
    <name type="common">Bark spider</name>
    <name type="synonym">Caerostris bankana</name>
    <dbReference type="NCBI Taxonomy" id="172846"/>
    <lineage>
        <taxon>Eukaryota</taxon>
        <taxon>Metazoa</taxon>
        <taxon>Ecdysozoa</taxon>
        <taxon>Arthropoda</taxon>
        <taxon>Chelicerata</taxon>
        <taxon>Arachnida</taxon>
        <taxon>Araneae</taxon>
        <taxon>Araneomorphae</taxon>
        <taxon>Entelegynae</taxon>
        <taxon>Araneoidea</taxon>
        <taxon>Araneidae</taxon>
        <taxon>Caerostris</taxon>
    </lineage>
</organism>
<dbReference type="EMBL" id="BPLR01005141">
    <property type="protein sequence ID" value="GIY00052.1"/>
    <property type="molecule type" value="Genomic_DNA"/>
</dbReference>
<feature type="transmembrane region" description="Helical" evidence="1">
    <location>
        <begin position="29"/>
        <end position="47"/>
    </location>
</feature>
<evidence type="ECO:0000313" key="2">
    <source>
        <dbReference type="EMBL" id="GIY00052.1"/>
    </source>
</evidence>
<comment type="caution">
    <text evidence="2">The sequence shown here is derived from an EMBL/GenBank/DDBJ whole genome shotgun (WGS) entry which is preliminary data.</text>
</comment>
<sequence>MEYSCSLTVEDDEIADKRLNRHFDVFLKTFWIFGLDFVGYDGPSMLFKLFLKNMDLRKYFCYHFCIAVDVVWYFYHKVQEDVLAESVTNWVTVMTFDFMLWKRTEMRKLMRLVQIETSKLTEKTQKESKGGKIL</sequence>
<name>A0AAV4PSK5_CAEEX</name>
<keyword evidence="1" id="KW-0472">Membrane</keyword>
<evidence type="ECO:0000256" key="1">
    <source>
        <dbReference type="SAM" id="Phobius"/>
    </source>
</evidence>
<accession>A0AAV4PSK5</accession>